<evidence type="ECO:0000256" key="6">
    <source>
        <dbReference type="ARBA" id="ARBA00023004"/>
    </source>
</evidence>
<dbReference type="CDD" id="cd11031">
    <property type="entry name" value="Cyp158A-like"/>
    <property type="match status" value="1"/>
</dbReference>
<protein>
    <submittedName>
        <fullName evidence="10">Cytochrome P450</fullName>
    </submittedName>
</protein>
<dbReference type="PRINTS" id="PR00385">
    <property type="entry name" value="P450"/>
</dbReference>
<dbReference type="EMBL" id="QVIG01000001">
    <property type="protein sequence ID" value="RGD57044.1"/>
    <property type="molecule type" value="Genomic_DNA"/>
</dbReference>
<dbReference type="PANTHER" id="PTHR46696:SF5">
    <property type="entry name" value="CYTOCHROME P450 BJ-1"/>
    <property type="match status" value="1"/>
</dbReference>
<dbReference type="Gene3D" id="1.10.630.10">
    <property type="entry name" value="Cytochrome P450"/>
    <property type="match status" value="1"/>
</dbReference>
<keyword evidence="3 8" id="KW-0349">Heme</keyword>
<dbReference type="PRINTS" id="PR00359">
    <property type="entry name" value="BP450"/>
</dbReference>
<keyword evidence="6 8" id="KW-0408">Iron</keyword>
<reference evidence="10 11" key="1">
    <citation type="submission" date="2018-08" db="EMBL/GenBank/DDBJ databases">
        <title>Diversity &amp; Physiological Properties of Lignin-Decomposing Actinobacteria from Soil.</title>
        <authorList>
            <person name="Roh S.G."/>
            <person name="Kim S.B."/>
        </authorList>
    </citation>
    <scope>NUCLEOTIDE SEQUENCE [LARGE SCALE GENOMIC DNA]</scope>
    <source>
        <strain evidence="10 11">MMS17-GH009</strain>
    </source>
</reference>
<evidence type="ECO:0000313" key="10">
    <source>
        <dbReference type="EMBL" id="RGD57044.1"/>
    </source>
</evidence>
<dbReference type="InterPro" id="IPR002397">
    <property type="entry name" value="Cyt_P450_B"/>
</dbReference>
<name>A0A372ZNA9_9ACTN</name>
<dbReference type="FunFam" id="1.10.630.10:FF:000018">
    <property type="entry name" value="Cytochrome P450 monooxygenase"/>
    <property type="match status" value="1"/>
</dbReference>
<dbReference type="PROSITE" id="PS00086">
    <property type="entry name" value="CYTOCHROME_P450"/>
    <property type="match status" value="1"/>
</dbReference>
<keyword evidence="5 8" id="KW-0560">Oxidoreductase</keyword>
<dbReference type="GO" id="GO:0016705">
    <property type="term" value="F:oxidoreductase activity, acting on paired donors, with incorporation or reduction of molecular oxygen"/>
    <property type="evidence" value="ECO:0007669"/>
    <property type="project" value="InterPro"/>
</dbReference>
<evidence type="ECO:0000256" key="9">
    <source>
        <dbReference type="SAM" id="MobiDB-lite"/>
    </source>
</evidence>
<dbReference type="AlphaFoldDB" id="A0A372ZNA9"/>
<evidence type="ECO:0000256" key="7">
    <source>
        <dbReference type="ARBA" id="ARBA00023033"/>
    </source>
</evidence>
<evidence type="ECO:0000313" key="11">
    <source>
        <dbReference type="Proteomes" id="UP000263377"/>
    </source>
</evidence>
<dbReference type="Proteomes" id="UP000263377">
    <property type="component" value="Unassembled WGS sequence"/>
</dbReference>
<dbReference type="GO" id="GO:0004497">
    <property type="term" value="F:monooxygenase activity"/>
    <property type="evidence" value="ECO:0007669"/>
    <property type="project" value="UniProtKB-KW"/>
</dbReference>
<evidence type="ECO:0000256" key="5">
    <source>
        <dbReference type="ARBA" id="ARBA00023002"/>
    </source>
</evidence>
<organism evidence="10 11">
    <name type="scientific">Kitasatospora xanthocidica</name>
    <dbReference type="NCBI Taxonomy" id="83382"/>
    <lineage>
        <taxon>Bacteria</taxon>
        <taxon>Bacillati</taxon>
        <taxon>Actinomycetota</taxon>
        <taxon>Actinomycetes</taxon>
        <taxon>Kitasatosporales</taxon>
        <taxon>Streptomycetaceae</taxon>
        <taxon>Kitasatospora</taxon>
    </lineage>
</organism>
<evidence type="ECO:0000256" key="1">
    <source>
        <dbReference type="ARBA" id="ARBA00001971"/>
    </source>
</evidence>
<accession>A0A372ZNA9</accession>
<dbReference type="InterPro" id="IPR001128">
    <property type="entry name" value="Cyt_P450"/>
</dbReference>
<dbReference type="Pfam" id="PF00067">
    <property type="entry name" value="p450"/>
    <property type="match status" value="1"/>
</dbReference>
<dbReference type="RefSeq" id="WP_117485771.1">
    <property type="nucleotide sequence ID" value="NZ_QVIG01000001.1"/>
</dbReference>
<evidence type="ECO:0000256" key="2">
    <source>
        <dbReference type="ARBA" id="ARBA00010617"/>
    </source>
</evidence>
<comment type="caution">
    <text evidence="10">The sequence shown here is derived from an EMBL/GenBank/DDBJ whole genome shotgun (WGS) entry which is preliminary data.</text>
</comment>
<sequence>MTAPAPQLPFERPNALDLAPLLARLREEGPIARVTTPAGDPAWLVTRYEEAREILSDTRFSRLRPDTEGAPRISSSALHTRPAPSPEEEDREHTRMRRMLAPAFSAPRMRRLGERIGELAASCLDAMDEERSGDPRRAVNLHDHLSFPLPVMVICELLGVPVEDRGLLRGWSERIAALYGGADGAAAMAEFEAYVSAIAEEKRKRPGQDVISDILAVQAQDPSFTEEEMARLAVGLLFAGHETTSARIDLGVLFLLSDTGRRDRFAADPEGSARATVEEVLRMAAPGALGLTRYAREDVTLAGTAIEKGEAVLVAINAANRDGRAFEEPDAFDPSRSPNAHLAFGHGGHYCIGNALARTEMQIALTALFRRFPGLRLAVDAHSLRDHSERLAGGLGEVPVLW</sequence>
<dbReference type="GO" id="GO:0020037">
    <property type="term" value="F:heme binding"/>
    <property type="evidence" value="ECO:0007669"/>
    <property type="project" value="InterPro"/>
</dbReference>
<proteinExistence type="inferred from homology"/>
<comment type="similarity">
    <text evidence="2 8">Belongs to the cytochrome P450 family.</text>
</comment>
<gene>
    <name evidence="10" type="ORF">DR950_03880</name>
</gene>
<evidence type="ECO:0000256" key="8">
    <source>
        <dbReference type="RuleBase" id="RU000461"/>
    </source>
</evidence>
<dbReference type="InterPro" id="IPR036396">
    <property type="entry name" value="Cyt_P450_sf"/>
</dbReference>
<dbReference type="InterPro" id="IPR017972">
    <property type="entry name" value="Cyt_P450_CS"/>
</dbReference>
<keyword evidence="4 8" id="KW-0479">Metal-binding</keyword>
<comment type="cofactor">
    <cofactor evidence="1">
        <name>heme</name>
        <dbReference type="ChEBI" id="CHEBI:30413"/>
    </cofactor>
</comment>
<dbReference type="SUPFAM" id="SSF48264">
    <property type="entry name" value="Cytochrome P450"/>
    <property type="match status" value="1"/>
</dbReference>
<keyword evidence="7 8" id="KW-0503">Monooxygenase</keyword>
<feature type="region of interest" description="Disordered" evidence="9">
    <location>
        <begin position="62"/>
        <end position="95"/>
    </location>
</feature>
<evidence type="ECO:0000256" key="4">
    <source>
        <dbReference type="ARBA" id="ARBA00022723"/>
    </source>
</evidence>
<keyword evidence="11" id="KW-1185">Reference proteome</keyword>
<dbReference type="GO" id="GO:0005506">
    <property type="term" value="F:iron ion binding"/>
    <property type="evidence" value="ECO:0007669"/>
    <property type="project" value="InterPro"/>
</dbReference>
<evidence type="ECO:0000256" key="3">
    <source>
        <dbReference type="ARBA" id="ARBA00022617"/>
    </source>
</evidence>
<dbReference type="PANTHER" id="PTHR46696">
    <property type="entry name" value="P450, PUTATIVE (EUROFUNG)-RELATED"/>
    <property type="match status" value="1"/>
</dbReference>